<name>A0ABQ1G6S0_9GAMM</name>
<accession>A0ABQ1G6S0</accession>
<evidence type="ECO:0000313" key="3">
    <source>
        <dbReference type="Proteomes" id="UP000620046"/>
    </source>
</evidence>
<dbReference type="InterPro" id="IPR029063">
    <property type="entry name" value="SAM-dependent_MTases_sf"/>
</dbReference>
<gene>
    <name evidence="2" type="ORF">GCM10010981_28570</name>
</gene>
<dbReference type="PANTHER" id="PTHR43464">
    <property type="entry name" value="METHYLTRANSFERASE"/>
    <property type="match status" value="1"/>
</dbReference>
<dbReference type="PANTHER" id="PTHR43464:SF83">
    <property type="entry name" value="MALONYL-[ACYL-CARRIER PROTEIN] O-METHYLTRANSFERASE"/>
    <property type="match status" value="1"/>
</dbReference>
<feature type="domain" description="Methyltransferase" evidence="1">
    <location>
        <begin position="70"/>
        <end position="181"/>
    </location>
</feature>
<dbReference type="SUPFAM" id="SSF53335">
    <property type="entry name" value="S-adenosyl-L-methionine-dependent methyltransferases"/>
    <property type="match status" value="1"/>
</dbReference>
<dbReference type="Proteomes" id="UP000620046">
    <property type="component" value="Unassembled WGS sequence"/>
</dbReference>
<dbReference type="InterPro" id="IPR041698">
    <property type="entry name" value="Methyltransf_25"/>
</dbReference>
<dbReference type="Pfam" id="PF13649">
    <property type="entry name" value="Methyltransf_25"/>
    <property type="match status" value="1"/>
</dbReference>
<sequence length="269" mass="30797">MKLRRLVRNTLYGLLDIRDSLTGRRGPMVPPRRLMNVGSNSRWLNDFTSIGDEVFGYLKEVGGVKPTDRVLDIGCGVGRLAIPLTGYLTSGSYEGFDIEKAPIEYCQRVITSRFPNFRFRHIDLFNTHYTPNSSTQPHEFRFPYPDNSFDFVFLTSVFTHMRHREVASYLAEIRRVLAPGGRCFATFFLLNQETDTMIETNPQTLTFRHPMEHGRANNAANPDAAFAFDETFIRTLYHDNAMQIERLAYGSWRGIPSTTGYQDTVVSTK</sequence>
<dbReference type="EMBL" id="BMJA01000002">
    <property type="protein sequence ID" value="GGA37717.1"/>
    <property type="molecule type" value="Genomic_DNA"/>
</dbReference>
<keyword evidence="3" id="KW-1185">Reference proteome</keyword>
<dbReference type="CDD" id="cd02440">
    <property type="entry name" value="AdoMet_MTases"/>
    <property type="match status" value="1"/>
</dbReference>
<organism evidence="2 3">
    <name type="scientific">Dyella nitratireducens</name>
    <dbReference type="NCBI Taxonomy" id="1849580"/>
    <lineage>
        <taxon>Bacteria</taxon>
        <taxon>Pseudomonadati</taxon>
        <taxon>Pseudomonadota</taxon>
        <taxon>Gammaproteobacteria</taxon>
        <taxon>Lysobacterales</taxon>
        <taxon>Rhodanobacteraceae</taxon>
        <taxon>Dyella</taxon>
    </lineage>
</organism>
<reference evidence="3" key="1">
    <citation type="journal article" date="2019" name="Int. J. Syst. Evol. Microbiol.">
        <title>The Global Catalogue of Microorganisms (GCM) 10K type strain sequencing project: providing services to taxonomists for standard genome sequencing and annotation.</title>
        <authorList>
            <consortium name="The Broad Institute Genomics Platform"/>
            <consortium name="The Broad Institute Genome Sequencing Center for Infectious Disease"/>
            <person name="Wu L."/>
            <person name="Ma J."/>
        </authorList>
    </citation>
    <scope>NUCLEOTIDE SEQUENCE [LARGE SCALE GENOMIC DNA]</scope>
    <source>
        <strain evidence="3">CGMCC 1.15439</strain>
    </source>
</reference>
<protein>
    <recommendedName>
        <fullName evidence="1">Methyltransferase domain-containing protein</fullName>
    </recommendedName>
</protein>
<evidence type="ECO:0000259" key="1">
    <source>
        <dbReference type="Pfam" id="PF13649"/>
    </source>
</evidence>
<dbReference type="RefSeq" id="WP_188794963.1">
    <property type="nucleotide sequence ID" value="NZ_BMJA01000002.1"/>
</dbReference>
<comment type="caution">
    <text evidence="2">The sequence shown here is derived from an EMBL/GenBank/DDBJ whole genome shotgun (WGS) entry which is preliminary data.</text>
</comment>
<evidence type="ECO:0000313" key="2">
    <source>
        <dbReference type="EMBL" id="GGA37717.1"/>
    </source>
</evidence>
<dbReference type="Gene3D" id="3.40.50.150">
    <property type="entry name" value="Vaccinia Virus protein VP39"/>
    <property type="match status" value="1"/>
</dbReference>
<proteinExistence type="predicted"/>